<evidence type="ECO:0000313" key="1">
    <source>
        <dbReference type="EMBL" id="GMF23976.1"/>
    </source>
</evidence>
<dbReference type="AlphaFoldDB" id="A0A9W6X003"/>
<proteinExistence type="predicted"/>
<accession>A0A9W6X003</accession>
<sequence length="156" mass="17229">MFTADELDVVERRKLSLMADEKEDVLLNIPEDRLARTRDAAPGLLSSPEYWLRWYKETLAAFEVAKRDNRDFRTIKEDENASPGVASVLDPKGCERFTCDVGVTSSPWSVGPDRPTTSDETIVRENIVASLCSEISTTIASVGNLAPAKTGRLLPS</sequence>
<dbReference type="OrthoDB" id="121113at2759"/>
<protein>
    <submittedName>
        <fullName evidence="1">Unnamed protein product</fullName>
    </submittedName>
</protein>
<dbReference type="Proteomes" id="UP001165121">
    <property type="component" value="Unassembled WGS sequence"/>
</dbReference>
<name>A0A9W6X003_9STRA</name>
<evidence type="ECO:0000313" key="2">
    <source>
        <dbReference type="Proteomes" id="UP001165121"/>
    </source>
</evidence>
<comment type="caution">
    <text evidence="1">The sequence shown here is derived from an EMBL/GenBank/DDBJ whole genome shotgun (WGS) entry which is preliminary data.</text>
</comment>
<dbReference type="EMBL" id="BSXT01000305">
    <property type="protein sequence ID" value="GMF23976.1"/>
    <property type="molecule type" value="Genomic_DNA"/>
</dbReference>
<organism evidence="1 2">
    <name type="scientific">Phytophthora fragariaefolia</name>
    <dbReference type="NCBI Taxonomy" id="1490495"/>
    <lineage>
        <taxon>Eukaryota</taxon>
        <taxon>Sar</taxon>
        <taxon>Stramenopiles</taxon>
        <taxon>Oomycota</taxon>
        <taxon>Peronosporomycetes</taxon>
        <taxon>Peronosporales</taxon>
        <taxon>Peronosporaceae</taxon>
        <taxon>Phytophthora</taxon>
    </lineage>
</organism>
<keyword evidence="2" id="KW-1185">Reference proteome</keyword>
<reference evidence="1" key="1">
    <citation type="submission" date="2023-04" db="EMBL/GenBank/DDBJ databases">
        <title>Phytophthora fragariaefolia NBRC 109709.</title>
        <authorList>
            <person name="Ichikawa N."/>
            <person name="Sato H."/>
            <person name="Tonouchi N."/>
        </authorList>
    </citation>
    <scope>NUCLEOTIDE SEQUENCE</scope>
    <source>
        <strain evidence="1">NBRC 109709</strain>
    </source>
</reference>
<gene>
    <name evidence="1" type="ORF">Pfra01_000392000</name>
</gene>